<dbReference type="Gene3D" id="2.60.40.420">
    <property type="entry name" value="Cupredoxins - blue copper proteins"/>
    <property type="match status" value="1"/>
</dbReference>
<dbReference type="PROSITE" id="PS50857">
    <property type="entry name" value="COX2_CUA"/>
    <property type="match status" value="1"/>
</dbReference>
<proteinExistence type="predicted"/>
<evidence type="ECO:0000313" key="8">
    <source>
        <dbReference type="Proteomes" id="UP001243717"/>
    </source>
</evidence>
<dbReference type="InterPro" id="IPR041114">
    <property type="entry name" value="Nos_propeller"/>
</dbReference>
<evidence type="ECO:0000256" key="4">
    <source>
        <dbReference type="ARBA" id="ARBA00023008"/>
    </source>
</evidence>
<evidence type="ECO:0000313" key="7">
    <source>
        <dbReference type="EMBL" id="MDQ8193275.1"/>
    </source>
</evidence>
<evidence type="ECO:0000256" key="5">
    <source>
        <dbReference type="SAM" id="SignalP"/>
    </source>
</evidence>
<dbReference type="InterPro" id="IPR015943">
    <property type="entry name" value="WD40/YVTN_repeat-like_dom_sf"/>
</dbReference>
<evidence type="ECO:0000256" key="1">
    <source>
        <dbReference type="ARBA" id="ARBA00004418"/>
    </source>
</evidence>
<reference evidence="7 8" key="1">
    <citation type="submission" date="2023-04" db="EMBL/GenBank/DDBJ databases">
        <title>A novel bacteria isolated from coastal sediment.</title>
        <authorList>
            <person name="Liu X.-J."/>
            <person name="Du Z.-J."/>
        </authorList>
    </citation>
    <scope>NUCLEOTIDE SEQUENCE [LARGE SCALE GENOMIC DNA]</scope>
    <source>
        <strain evidence="7 8">SDUM461004</strain>
    </source>
</reference>
<dbReference type="GO" id="GO:0050304">
    <property type="term" value="F:nitrous-oxide reductase activity"/>
    <property type="evidence" value="ECO:0007669"/>
    <property type="project" value="UniProtKB-EC"/>
</dbReference>
<dbReference type="SUPFAM" id="SSF49503">
    <property type="entry name" value="Cupredoxins"/>
    <property type="match status" value="1"/>
</dbReference>
<dbReference type="InterPro" id="IPR051403">
    <property type="entry name" value="NosZ/Cyto_c_oxidase_sub2"/>
</dbReference>
<keyword evidence="5" id="KW-0732">Signal</keyword>
<evidence type="ECO:0000256" key="3">
    <source>
        <dbReference type="ARBA" id="ARBA00022764"/>
    </source>
</evidence>
<sequence>MKMKTSYCASLTLLASLLTGTAFFAGCSDSGSSATQASSQNKGSAAERTYVAPGEKDEYYLFYSGGHSGQVFVAGLPSMRHLITIPVFAPSPGTGYGFDDESREMLGDFTWGDVHHPGLSKTDGMYDGRWLFVNDNANNRVARIDLRDFKTKQILGPIPNSSGNHGSSFVTENSEYLLVGTRFSVPLPMGRFAPVEDYADEFNGMVSGLKVDPESGDLSVGWQIITPPFNWDLGSTGKGPSSGWAFWTSYNTEMAHTKLEANASQRDRDYAAFVNWRAAEAAVKDGKADMLDGVPVIDPAKVPGVLYYVPIGKSPHGIDVDPSGRWIAASGKLQPTTTVFDFEKVQAAIDNKEFQAEFRGVPVLNYDVIVEGEVPVGLGPLHTQYDGKGNAYTSLYIESAVAKWKLPPWTDAEKANLEFTVLDKIGVHYNIGHLVIGGSDTRAPYGDWLVAMNKLSKGRHLSVGPSQPESSQLIDITGRKMEMVYESFTDPEPHFAQILKADMIQPIEVYPKAESNNPNAVWSLSDATYTREPGKVTAKVAAVRSQFGPDKITAEVGDTVVLHITNVEQTTDIIHGFAISGYDLNVIIDPGETKSVTFKADKVGVFPFYCTNFCSALHQEMQGYLEVKPASVTTASVD</sequence>
<keyword evidence="2" id="KW-0479">Metal-binding</keyword>
<dbReference type="InterPro" id="IPR008972">
    <property type="entry name" value="Cupredoxin"/>
</dbReference>
<dbReference type="Proteomes" id="UP001243717">
    <property type="component" value="Unassembled WGS sequence"/>
</dbReference>
<dbReference type="PANTHER" id="PTHR42838">
    <property type="entry name" value="CYTOCHROME C OXIDASE SUBUNIT II"/>
    <property type="match status" value="1"/>
</dbReference>
<dbReference type="InterPro" id="IPR026468">
    <property type="entry name" value="Nitrous_oxide_Rdtase_Sec-dep"/>
</dbReference>
<dbReference type="EMBL" id="JARXIC010000003">
    <property type="protein sequence ID" value="MDQ8193275.1"/>
    <property type="molecule type" value="Genomic_DNA"/>
</dbReference>
<dbReference type="CDD" id="cd04223">
    <property type="entry name" value="N2OR_C"/>
    <property type="match status" value="1"/>
</dbReference>
<accession>A0ABU1AEW4</accession>
<keyword evidence="3" id="KW-0574">Periplasm</keyword>
<dbReference type="SUPFAM" id="SSF50974">
    <property type="entry name" value="Nitrous oxide reductase, N-terminal domain"/>
    <property type="match status" value="1"/>
</dbReference>
<dbReference type="NCBIfam" id="TIGR04246">
    <property type="entry name" value="nitrous_NosZ_Gp"/>
    <property type="match status" value="1"/>
</dbReference>
<dbReference type="EC" id="1.7.2.4" evidence="7"/>
<dbReference type="Pfam" id="PF13473">
    <property type="entry name" value="Cupredoxin_1"/>
    <property type="match status" value="1"/>
</dbReference>
<dbReference type="InterPro" id="IPR002429">
    <property type="entry name" value="CcO_II-like_C"/>
</dbReference>
<dbReference type="PANTHER" id="PTHR42838:SF2">
    <property type="entry name" value="NITROUS-OXIDE REDUCTASE"/>
    <property type="match status" value="1"/>
</dbReference>
<dbReference type="Pfam" id="PF18764">
    <property type="entry name" value="nos_propeller"/>
    <property type="match status" value="1"/>
</dbReference>
<dbReference type="InterPro" id="IPR034205">
    <property type="entry name" value="N2OR_C"/>
</dbReference>
<protein>
    <submittedName>
        <fullName evidence="7">Sec-dependent nitrous-oxide reductase</fullName>
        <ecNumber evidence="7">1.7.2.4</ecNumber>
    </submittedName>
</protein>
<comment type="subcellular location">
    <subcellularLocation>
        <location evidence="1">Periplasm</location>
    </subcellularLocation>
</comment>
<feature type="signal peptide" evidence="5">
    <location>
        <begin position="1"/>
        <end position="24"/>
    </location>
</feature>
<gene>
    <name evidence="7" type="primary">nosZ</name>
    <name evidence="7" type="ORF">QEH59_02485</name>
</gene>
<dbReference type="PROSITE" id="PS51257">
    <property type="entry name" value="PROKAR_LIPOPROTEIN"/>
    <property type="match status" value="1"/>
</dbReference>
<comment type="caution">
    <text evidence="7">The sequence shown here is derived from an EMBL/GenBank/DDBJ whole genome shotgun (WGS) entry which is preliminary data.</text>
</comment>
<keyword evidence="7" id="KW-0560">Oxidoreductase</keyword>
<organism evidence="7 8">
    <name type="scientific">Thalassobacterium sedimentorum</name>
    <dbReference type="NCBI Taxonomy" id="3041258"/>
    <lineage>
        <taxon>Bacteria</taxon>
        <taxon>Pseudomonadati</taxon>
        <taxon>Verrucomicrobiota</taxon>
        <taxon>Opitutia</taxon>
        <taxon>Puniceicoccales</taxon>
        <taxon>Coraliomargaritaceae</taxon>
        <taxon>Thalassobacterium</taxon>
    </lineage>
</organism>
<keyword evidence="4" id="KW-0186">Copper</keyword>
<feature type="domain" description="Cytochrome oxidase subunit II copper A binding" evidence="6">
    <location>
        <begin position="508"/>
        <end position="638"/>
    </location>
</feature>
<feature type="chain" id="PRO_5045095414" evidence="5">
    <location>
        <begin position="25"/>
        <end position="638"/>
    </location>
</feature>
<dbReference type="Gene3D" id="2.130.10.10">
    <property type="entry name" value="YVTN repeat-like/Quinoprotein amine dehydrogenase"/>
    <property type="match status" value="1"/>
</dbReference>
<name>A0ABU1AEW4_9BACT</name>
<evidence type="ECO:0000256" key="2">
    <source>
        <dbReference type="ARBA" id="ARBA00022723"/>
    </source>
</evidence>
<keyword evidence="8" id="KW-1185">Reference proteome</keyword>
<evidence type="ECO:0000259" key="6">
    <source>
        <dbReference type="PROSITE" id="PS50857"/>
    </source>
</evidence>
<dbReference type="InterPro" id="IPR028096">
    <property type="entry name" value="EfeO_Cupredoxin"/>
</dbReference>
<dbReference type="InterPro" id="IPR011045">
    <property type="entry name" value="N2O_reductase_N"/>
</dbReference>